<gene>
    <name evidence="2" type="ORF">EXJ73_02875</name>
</gene>
<name>A0A9X4R2W7_9BURK</name>
<keyword evidence="3" id="KW-1185">Reference proteome</keyword>
<comment type="caution">
    <text evidence="2">The sequence shown here is derived from an EMBL/GenBank/DDBJ whole genome shotgun (WGS) entry which is preliminary data.</text>
</comment>
<accession>A0A9X4R2W7</accession>
<protein>
    <recommendedName>
        <fullName evidence="4">Beta-barrel porin 2</fullName>
    </recommendedName>
</protein>
<sequence>MPIKPSRPPRRRILLAALSTAAALSQPAQAQTDDSAPFYVGASLGVSHVSNIYRLSDATNSDTVVSAGVLGGLDHRLGRQHLKLDGSLQDNRYATNSGLNNHSYSVKAALDWQTVGDLSGTLSAKSDRSLADFNIGSGAKQISRKNTESNDEYRAIARLGVGTRYSLEAGWAYRRRNFSAQEYDIFVFRQNTASLGLYATPAGNVTLGLVGRHTRGQYPRYPVALGSLTFILPNDFTRNDLDFTTRWNTSGSSTLDTRISRSRTSNSLDALTNFGGTTGAIGWNWQATSKLQLGLQYSRDTGQESQVRAADVNRLYTTWQVNGSYALTGKLSLNASASANRNHRSRDSGTSLFDAFENNRFYSVGLRWAYSRSFSLGCQYDHASRDSSVPQYVYSAGSYGCTGQAILY</sequence>
<dbReference type="AlphaFoldDB" id="A0A9X4R2W7"/>
<dbReference type="RefSeq" id="WP_268147261.1">
    <property type="nucleotide sequence ID" value="NZ_JAPPUW010000002.1"/>
</dbReference>
<reference evidence="2" key="1">
    <citation type="submission" date="2019-02" db="EMBL/GenBank/DDBJ databases">
        <title>Draft genome of the type strain Pelomonas aquatica CCUG 52575T.</title>
        <authorList>
            <person name="Gomila M."/>
            <person name="Lalucat J."/>
        </authorList>
    </citation>
    <scope>NUCLEOTIDE SEQUENCE</scope>
    <source>
        <strain evidence="2">CCUG 52575</strain>
    </source>
</reference>
<dbReference type="EMBL" id="SGUG01000003">
    <property type="protein sequence ID" value="MDG0861417.1"/>
    <property type="molecule type" value="Genomic_DNA"/>
</dbReference>
<organism evidence="2 3">
    <name type="scientific">Pelomonas aquatica</name>
    <dbReference type="NCBI Taxonomy" id="431058"/>
    <lineage>
        <taxon>Bacteria</taxon>
        <taxon>Pseudomonadati</taxon>
        <taxon>Pseudomonadota</taxon>
        <taxon>Betaproteobacteria</taxon>
        <taxon>Burkholderiales</taxon>
        <taxon>Sphaerotilaceae</taxon>
        <taxon>Roseateles</taxon>
    </lineage>
</organism>
<proteinExistence type="predicted"/>
<evidence type="ECO:0000313" key="3">
    <source>
        <dbReference type="Proteomes" id="UP001152766"/>
    </source>
</evidence>
<keyword evidence="1" id="KW-0732">Signal</keyword>
<feature type="signal peptide" evidence="1">
    <location>
        <begin position="1"/>
        <end position="30"/>
    </location>
</feature>
<evidence type="ECO:0000313" key="2">
    <source>
        <dbReference type="EMBL" id="MDG0861417.1"/>
    </source>
</evidence>
<dbReference type="Proteomes" id="UP001152766">
    <property type="component" value="Unassembled WGS sequence"/>
</dbReference>
<evidence type="ECO:0000256" key="1">
    <source>
        <dbReference type="SAM" id="SignalP"/>
    </source>
</evidence>
<feature type="chain" id="PRO_5040774141" description="Beta-barrel porin 2" evidence="1">
    <location>
        <begin position="31"/>
        <end position="408"/>
    </location>
</feature>
<evidence type="ECO:0008006" key="4">
    <source>
        <dbReference type="Google" id="ProtNLM"/>
    </source>
</evidence>